<dbReference type="KEGG" id="nta:107776664"/>
<name>A0A1S3YIK4_TOBAC</name>
<dbReference type="PaxDb" id="4097-A0A1S3YIK4"/>
<dbReference type="OrthoDB" id="1744779at2759"/>
<gene>
    <name evidence="1 2" type="primary">LOC107776664</name>
</gene>
<dbReference type="PANTHER" id="PTHR10775:SF158">
    <property type="entry name" value="TNP2-LIKE TRANSPOSON PROTEIN"/>
    <property type="match status" value="1"/>
</dbReference>
<dbReference type="AlphaFoldDB" id="A0A1S3YIK4"/>
<dbReference type="STRING" id="4097.A0A1S3YIK4"/>
<organism evidence="1">
    <name type="scientific">Nicotiana tabacum</name>
    <name type="common">Common tobacco</name>
    <dbReference type="NCBI Taxonomy" id="4097"/>
    <lineage>
        <taxon>Eukaryota</taxon>
        <taxon>Viridiplantae</taxon>
        <taxon>Streptophyta</taxon>
        <taxon>Embryophyta</taxon>
        <taxon>Tracheophyta</taxon>
        <taxon>Spermatophyta</taxon>
        <taxon>Magnoliopsida</taxon>
        <taxon>eudicotyledons</taxon>
        <taxon>Gunneridae</taxon>
        <taxon>Pentapetalae</taxon>
        <taxon>asterids</taxon>
        <taxon>lamiids</taxon>
        <taxon>Solanales</taxon>
        <taxon>Solanaceae</taxon>
        <taxon>Nicotianoideae</taxon>
        <taxon>Nicotianeae</taxon>
        <taxon>Nicotiana</taxon>
    </lineage>
</organism>
<sequence>MPQTFHSTHVIEETLQPQDLMVTMVNDAFGFMGNNINELGVSYEPMNSEETFNKGHIYGHNEEYAKFYELVEDGNQPLYEGCVKYSKLSFLVKLYHIKCLCRMDDKAMSMILELLKDAFKDAKIPVSFYEAKKTINKLGLNYTKIHACPNDCMLYFGEDEGLQECKKCKTYRWKDNKKKQPTKILRYFPLKPRLRRLFMCSKTAESMRWHSSAGNQGGLMRHPRDSQAWKAFDLLYPEFAIDPRNVRLDLASDSFNPFRAMATNYSIWPVVLIPYNRPPWECMKQTSFILSMIIPRKQMPGNDIDVYLLPLIKS</sequence>
<accession>A0A1S3YIK4</accession>
<evidence type="ECO:0008006" key="3">
    <source>
        <dbReference type="Google" id="ProtNLM"/>
    </source>
</evidence>
<dbReference type="InterPro" id="IPR004242">
    <property type="entry name" value="Transposase_21"/>
</dbReference>
<reference evidence="1 2" key="1">
    <citation type="submission" date="2025-04" db="UniProtKB">
        <authorList>
            <consortium name="RefSeq"/>
        </authorList>
    </citation>
    <scope>IDENTIFICATION</scope>
</reference>
<dbReference type="RefSeq" id="XP_016452060.1">
    <property type="nucleotide sequence ID" value="XM_016596574.1"/>
</dbReference>
<evidence type="ECO:0000313" key="1">
    <source>
        <dbReference type="RefSeq" id="XP_016452059.1"/>
    </source>
</evidence>
<dbReference type="RefSeq" id="XP_016452059.1">
    <property type="nucleotide sequence ID" value="XM_016596573.1"/>
</dbReference>
<dbReference type="Pfam" id="PF02992">
    <property type="entry name" value="Transposase_21"/>
    <property type="match status" value="1"/>
</dbReference>
<protein>
    <recommendedName>
        <fullName evidence="3">Transposase</fullName>
    </recommendedName>
</protein>
<dbReference type="PANTHER" id="PTHR10775">
    <property type="entry name" value="OS08G0208400 PROTEIN"/>
    <property type="match status" value="1"/>
</dbReference>
<evidence type="ECO:0000313" key="2">
    <source>
        <dbReference type="RefSeq" id="XP_016452060.1"/>
    </source>
</evidence>
<proteinExistence type="predicted"/>